<dbReference type="AlphaFoldDB" id="A0A2T1C0K1"/>
<dbReference type="OrthoDB" id="565076at2"/>
<accession>A0A2T1C0K1</accession>
<gene>
    <name evidence="2" type="ORF">C7B64_16620</name>
</gene>
<keyword evidence="3" id="KW-1185">Reference proteome</keyword>
<evidence type="ECO:0000259" key="1">
    <source>
        <dbReference type="Pfam" id="PF13767"/>
    </source>
</evidence>
<evidence type="ECO:0000313" key="3">
    <source>
        <dbReference type="Proteomes" id="UP000238762"/>
    </source>
</evidence>
<reference evidence="2 3" key="1">
    <citation type="submission" date="2018-02" db="EMBL/GenBank/DDBJ databases">
        <authorList>
            <person name="Cohen D.B."/>
            <person name="Kent A.D."/>
        </authorList>
    </citation>
    <scope>NUCLEOTIDE SEQUENCE [LARGE SCALE GENOMIC DNA]</scope>
    <source>
        <strain evidence="2 3">CCAP 1448/3</strain>
    </source>
</reference>
<name>A0A2T1C0K1_9CYAN</name>
<comment type="caution">
    <text evidence="2">The sequence shown here is derived from an EMBL/GenBank/DDBJ whole genome shotgun (WGS) entry which is preliminary data.</text>
</comment>
<dbReference type="RefSeq" id="WP_106289776.1">
    <property type="nucleotide sequence ID" value="NZ_CAWNTC010000117.1"/>
</dbReference>
<dbReference type="InterPro" id="IPR025433">
    <property type="entry name" value="DUF4168"/>
</dbReference>
<organism evidence="2 3">
    <name type="scientific">Merismopedia glauca CCAP 1448/3</name>
    <dbReference type="NCBI Taxonomy" id="1296344"/>
    <lineage>
        <taxon>Bacteria</taxon>
        <taxon>Bacillati</taxon>
        <taxon>Cyanobacteriota</taxon>
        <taxon>Cyanophyceae</taxon>
        <taxon>Synechococcales</taxon>
        <taxon>Merismopediaceae</taxon>
        <taxon>Merismopedia</taxon>
    </lineage>
</organism>
<dbReference type="Proteomes" id="UP000238762">
    <property type="component" value="Unassembled WGS sequence"/>
</dbReference>
<dbReference type="Pfam" id="PF13767">
    <property type="entry name" value="DUF4168"/>
    <property type="match status" value="1"/>
</dbReference>
<proteinExistence type="predicted"/>
<reference evidence="2 3" key="2">
    <citation type="submission" date="2018-03" db="EMBL/GenBank/DDBJ databases">
        <title>The ancient ancestry and fast evolution of plastids.</title>
        <authorList>
            <person name="Moore K.R."/>
            <person name="Magnabosco C."/>
            <person name="Momper L."/>
            <person name="Gold D.A."/>
            <person name="Bosak T."/>
            <person name="Fournier G.P."/>
        </authorList>
    </citation>
    <scope>NUCLEOTIDE SEQUENCE [LARGE SCALE GENOMIC DNA]</scope>
    <source>
        <strain evidence="2 3">CCAP 1448/3</strain>
    </source>
</reference>
<protein>
    <recommendedName>
        <fullName evidence="1">DUF4168 domain-containing protein</fullName>
    </recommendedName>
</protein>
<sequence>MVRFLHYNFSVRLSRYSLAVVIASLGVLSGFVPTVVGKSSVLDFNTSAWAQTQTISTDEARRYAATVLEMEPYRQEFYAKVKQILGNGNVPEIICTERSTLQRLPQKARPIAVDYCNRYKKTATQNNLTHTRFNDITVWAQSNEEIRTLIQNQLLLLQTSPKKR</sequence>
<evidence type="ECO:0000313" key="2">
    <source>
        <dbReference type="EMBL" id="PSB01772.1"/>
    </source>
</evidence>
<dbReference type="EMBL" id="PVWJ01000089">
    <property type="protein sequence ID" value="PSB01772.1"/>
    <property type="molecule type" value="Genomic_DNA"/>
</dbReference>
<feature type="domain" description="DUF4168" evidence="1">
    <location>
        <begin position="58"/>
        <end position="147"/>
    </location>
</feature>